<dbReference type="PANTHER" id="PTHR43591">
    <property type="entry name" value="METHYLTRANSFERASE"/>
    <property type="match status" value="1"/>
</dbReference>
<dbReference type="RefSeq" id="WP_285486547.1">
    <property type="nucleotide sequence ID" value="NZ_BSTI01000004.1"/>
</dbReference>
<feature type="domain" description="Methyltransferase type 11" evidence="1">
    <location>
        <begin position="87"/>
        <end position="182"/>
    </location>
</feature>
<dbReference type="Pfam" id="PF08241">
    <property type="entry name" value="Methyltransf_11"/>
    <property type="match status" value="1"/>
</dbReference>
<organism evidence="2 3">
    <name type="scientific">Amycolatopsis taiwanensis</name>
    <dbReference type="NCBI Taxonomy" id="342230"/>
    <lineage>
        <taxon>Bacteria</taxon>
        <taxon>Bacillati</taxon>
        <taxon>Actinomycetota</taxon>
        <taxon>Actinomycetes</taxon>
        <taxon>Pseudonocardiales</taxon>
        <taxon>Pseudonocardiaceae</taxon>
        <taxon>Amycolatopsis</taxon>
    </lineage>
</organism>
<protein>
    <submittedName>
        <fullName evidence="2">Methyltransferase</fullName>
    </submittedName>
</protein>
<dbReference type="InterPro" id="IPR013216">
    <property type="entry name" value="Methyltransf_11"/>
</dbReference>
<proteinExistence type="predicted"/>
<keyword evidence="2" id="KW-0808">Transferase</keyword>
<dbReference type="Proteomes" id="UP001165136">
    <property type="component" value="Unassembled WGS sequence"/>
</dbReference>
<accession>A0A9W6R0E7</accession>
<dbReference type="AlphaFoldDB" id="A0A9W6R0E7"/>
<keyword evidence="2" id="KW-0489">Methyltransferase</keyword>
<name>A0A9W6R0E7_9PSEU</name>
<dbReference type="CDD" id="cd02440">
    <property type="entry name" value="AdoMet_MTases"/>
    <property type="match status" value="1"/>
</dbReference>
<dbReference type="SUPFAM" id="SSF53335">
    <property type="entry name" value="S-adenosyl-L-methionine-dependent methyltransferases"/>
    <property type="match status" value="1"/>
</dbReference>
<comment type="caution">
    <text evidence="2">The sequence shown here is derived from an EMBL/GenBank/DDBJ whole genome shotgun (WGS) entry which is preliminary data.</text>
</comment>
<dbReference type="InterPro" id="IPR029063">
    <property type="entry name" value="SAM-dependent_MTases_sf"/>
</dbReference>
<dbReference type="Gene3D" id="3.40.50.150">
    <property type="entry name" value="Vaccinia Virus protein VP39"/>
    <property type="match status" value="1"/>
</dbReference>
<dbReference type="GO" id="GO:0008757">
    <property type="term" value="F:S-adenosylmethionine-dependent methyltransferase activity"/>
    <property type="evidence" value="ECO:0007669"/>
    <property type="project" value="InterPro"/>
</dbReference>
<reference evidence="2" key="1">
    <citation type="submission" date="2023-03" db="EMBL/GenBank/DDBJ databases">
        <title>Amycolatopsis taiwanensis NBRC 103393.</title>
        <authorList>
            <person name="Ichikawa N."/>
            <person name="Sato H."/>
            <person name="Tonouchi N."/>
        </authorList>
    </citation>
    <scope>NUCLEOTIDE SEQUENCE</scope>
    <source>
        <strain evidence="2">NBRC 103393</strain>
    </source>
</reference>
<evidence type="ECO:0000313" key="3">
    <source>
        <dbReference type="Proteomes" id="UP001165136"/>
    </source>
</evidence>
<dbReference type="EMBL" id="BSTI01000004">
    <property type="protein sequence ID" value="GLY65292.1"/>
    <property type="molecule type" value="Genomic_DNA"/>
</dbReference>
<evidence type="ECO:0000313" key="2">
    <source>
        <dbReference type="EMBL" id="GLY65292.1"/>
    </source>
</evidence>
<gene>
    <name evidence="2" type="ORF">Atai01_19110</name>
</gene>
<sequence length="243" mass="25483">MVDESVPAVFERVLPLLAPPPEHPEFRAGYLDLLGAQGEKSSGPIQSLWESGMGSAAYDHLQSFARRVLPWFQLPASARPPTGGRVLDVGCGPGNVTAQLGRAVGLSGLAIGIDVSPPMLARAARAETSDSVGFIRADARRLPFADATFDLVTSIAALQLIPEPHRVLAGMTRVLAPGGRLAVMVPTPRGGLLNQATKLIGDRSGLSFFDATEVAESLQAAGAATVHTHRTGPTLWITARRAA</sequence>
<keyword evidence="3" id="KW-1185">Reference proteome</keyword>
<evidence type="ECO:0000259" key="1">
    <source>
        <dbReference type="Pfam" id="PF08241"/>
    </source>
</evidence>
<dbReference type="GO" id="GO:0032259">
    <property type="term" value="P:methylation"/>
    <property type="evidence" value="ECO:0007669"/>
    <property type="project" value="UniProtKB-KW"/>
</dbReference>
<dbReference type="PANTHER" id="PTHR43591:SF24">
    <property type="entry name" value="2-METHOXY-6-POLYPRENYL-1,4-BENZOQUINOL METHYLASE, MITOCHONDRIAL"/>
    <property type="match status" value="1"/>
</dbReference>